<proteinExistence type="predicted"/>
<dbReference type="Proteomes" id="UP000014254">
    <property type="component" value="Unassembled WGS sequence"/>
</dbReference>
<feature type="region of interest" description="Disordered" evidence="1">
    <location>
        <begin position="85"/>
        <end position="115"/>
    </location>
</feature>
<evidence type="ECO:0000313" key="3">
    <source>
        <dbReference type="Proteomes" id="UP000014254"/>
    </source>
</evidence>
<name>S2JTH9_MUCC1</name>
<dbReference type="VEuPathDB" id="FungiDB:HMPREF1544_07139"/>
<dbReference type="InParanoid" id="S2JTH9"/>
<evidence type="ECO:0000313" key="2">
    <source>
        <dbReference type="EMBL" id="EPB86063.1"/>
    </source>
</evidence>
<gene>
    <name evidence="2" type="ORF">HMPREF1544_07139</name>
</gene>
<evidence type="ECO:0000256" key="1">
    <source>
        <dbReference type="SAM" id="MobiDB-lite"/>
    </source>
</evidence>
<protein>
    <submittedName>
        <fullName evidence="2">Uncharacterized protein</fullName>
    </submittedName>
</protein>
<sequence length="197" mass="21934">MRLSAYDPVSNQYETRTLTLPELPLLESLEHLFNTTTTTAPASSTVIESNNTGSKLLRLTKSCNNKKSAKKNSIRHDVVLTPRRCQSNPNLSKQQQKSFRATATPINGGGPMRSKRSLSSAFHAVAGFIQKANKKIRSTYVHDKEWSTETWLDEIRLSSDSSISTLDLVPVSTWSSTRSVMPTCENWWTGSPPISSF</sequence>
<dbReference type="OMA" id="NQYETRT"/>
<reference evidence="3" key="1">
    <citation type="submission" date="2013-05" db="EMBL/GenBank/DDBJ databases">
        <title>The Genome sequence of Mucor circinelloides f. circinelloides 1006PhL.</title>
        <authorList>
            <consortium name="The Broad Institute Genomics Platform"/>
            <person name="Cuomo C."/>
            <person name="Earl A."/>
            <person name="Findley K."/>
            <person name="Lee S.C."/>
            <person name="Walker B."/>
            <person name="Young S."/>
            <person name="Zeng Q."/>
            <person name="Gargeya S."/>
            <person name="Fitzgerald M."/>
            <person name="Haas B."/>
            <person name="Abouelleil A."/>
            <person name="Allen A.W."/>
            <person name="Alvarado L."/>
            <person name="Arachchi H.M."/>
            <person name="Berlin A.M."/>
            <person name="Chapman S.B."/>
            <person name="Gainer-Dewar J."/>
            <person name="Goldberg J."/>
            <person name="Griggs A."/>
            <person name="Gujja S."/>
            <person name="Hansen M."/>
            <person name="Howarth C."/>
            <person name="Imamovic A."/>
            <person name="Ireland A."/>
            <person name="Larimer J."/>
            <person name="McCowan C."/>
            <person name="Murphy C."/>
            <person name="Pearson M."/>
            <person name="Poon T.W."/>
            <person name="Priest M."/>
            <person name="Roberts A."/>
            <person name="Saif S."/>
            <person name="Shea T."/>
            <person name="Sisk P."/>
            <person name="Sykes S."/>
            <person name="Wortman J."/>
            <person name="Nusbaum C."/>
            <person name="Birren B."/>
        </authorList>
    </citation>
    <scope>NUCLEOTIDE SEQUENCE [LARGE SCALE GENOMIC DNA]</scope>
    <source>
        <strain evidence="3">1006PhL</strain>
    </source>
</reference>
<organism evidence="2 3">
    <name type="scientific">Mucor circinelloides f. circinelloides (strain 1006PhL)</name>
    <name type="common">Mucormycosis agent</name>
    <name type="synonym">Calyptromyces circinelloides</name>
    <dbReference type="NCBI Taxonomy" id="1220926"/>
    <lineage>
        <taxon>Eukaryota</taxon>
        <taxon>Fungi</taxon>
        <taxon>Fungi incertae sedis</taxon>
        <taxon>Mucoromycota</taxon>
        <taxon>Mucoromycotina</taxon>
        <taxon>Mucoromycetes</taxon>
        <taxon>Mucorales</taxon>
        <taxon>Mucorineae</taxon>
        <taxon>Mucoraceae</taxon>
        <taxon>Mucor</taxon>
    </lineage>
</organism>
<keyword evidence="3" id="KW-1185">Reference proteome</keyword>
<feature type="compositionally biased region" description="Polar residues" evidence="1">
    <location>
        <begin position="85"/>
        <end position="105"/>
    </location>
</feature>
<accession>S2JTH9</accession>
<dbReference type="EMBL" id="KE123997">
    <property type="protein sequence ID" value="EPB86063.1"/>
    <property type="molecule type" value="Genomic_DNA"/>
</dbReference>
<dbReference type="OrthoDB" id="2226574at2759"/>
<dbReference type="AlphaFoldDB" id="S2JTH9"/>